<proteinExistence type="predicted"/>
<reference evidence="6 7" key="1">
    <citation type="journal article" date="2016" name="Nat. Commun.">
        <title>Thousands of microbial genomes shed light on interconnected biogeochemical processes in an aquifer system.</title>
        <authorList>
            <person name="Anantharaman K."/>
            <person name="Brown C.T."/>
            <person name="Hug L.A."/>
            <person name="Sharon I."/>
            <person name="Castelle C.J."/>
            <person name="Probst A.J."/>
            <person name="Thomas B.C."/>
            <person name="Singh A."/>
            <person name="Wilkins M.J."/>
            <person name="Karaoz U."/>
            <person name="Brodie E.L."/>
            <person name="Williams K.H."/>
            <person name="Hubbard S.S."/>
            <person name="Banfield J.F."/>
        </authorList>
    </citation>
    <scope>NUCLEOTIDE SEQUENCE [LARGE SCALE GENOMIC DNA]</scope>
</reference>
<feature type="signal peptide" evidence="3">
    <location>
        <begin position="1"/>
        <end position="24"/>
    </location>
</feature>
<evidence type="ECO:0000313" key="6">
    <source>
        <dbReference type="EMBL" id="OGF99068.1"/>
    </source>
</evidence>
<name>A0A1F5YFV4_9BACT</name>
<protein>
    <recommendedName>
        <fullName evidence="8">DUF4832 domain-containing protein</fullName>
    </recommendedName>
</protein>
<feature type="domain" description="DUF4832" evidence="5">
    <location>
        <begin position="358"/>
        <end position="494"/>
    </location>
</feature>
<feature type="domain" description="Glycoside hydrolase family 42 N-terminal" evidence="4">
    <location>
        <begin position="133"/>
        <end position="239"/>
    </location>
</feature>
<sequence>MAFKSNKRLMVILLALLLSLGALALVSAQSGAQQTHSGRDYNGDDAVGFEDVLSLLLRGRADPAAPELDYNADGVYSTQDALDFLLDLMWGRLAPYAVVVTPRETDELLLNPGMGFVSVESFNNWVRQFRHPLCSIAQFRWYWKDIEPQEGQIDFALIDRMIELGTANGQKIMLRVMCQDGVVDVPQWLIDQGLKGQSYTEEVGWQPDYSSALFYEKHANLIRALAARYDGTPYLDHVDIGTVGRWAEWHTSGTGLNMPPDSILRKFVDLYLDNFKKTPLVMQIGGAEELKYAVEKGTGWRADCLGDYGMFSPTWNHMEDFYQQALDAEEANEAWRNGPVVFESCGSIQTWYDDHFDIDKILSEALRWHASVVHLGTVPVPDAWWDKVVEFGRKMGYRFVLERLSHPATAKAGGSLYYEMEWENKGVAPCYLKHPLAFELRNRQSGASWVVDTGADIRNWLPGPVEVRSRIELPADMPPGEYELGLAFLDPWSREPRIALPLEVRAADGWYRLSHVTIH</sequence>
<dbReference type="GO" id="GO:0005975">
    <property type="term" value="P:carbohydrate metabolic process"/>
    <property type="evidence" value="ECO:0007669"/>
    <property type="project" value="InterPro"/>
</dbReference>
<evidence type="ECO:0000256" key="3">
    <source>
        <dbReference type="SAM" id="SignalP"/>
    </source>
</evidence>
<keyword evidence="1" id="KW-0378">Hydrolase</keyword>
<dbReference type="AlphaFoldDB" id="A0A1F5YFV4"/>
<evidence type="ECO:0000259" key="5">
    <source>
        <dbReference type="Pfam" id="PF16116"/>
    </source>
</evidence>
<evidence type="ECO:0000256" key="2">
    <source>
        <dbReference type="ARBA" id="ARBA00023295"/>
    </source>
</evidence>
<dbReference type="InterPro" id="IPR032267">
    <property type="entry name" value="DUF4832"/>
</dbReference>
<dbReference type="Proteomes" id="UP000176992">
    <property type="component" value="Unassembled WGS sequence"/>
</dbReference>
<dbReference type="Pfam" id="PF16116">
    <property type="entry name" value="DUF4832"/>
    <property type="match status" value="1"/>
</dbReference>
<dbReference type="SUPFAM" id="SSF51445">
    <property type="entry name" value="(Trans)glycosidases"/>
    <property type="match status" value="1"/>
</dbReference>
<dbReference type="InterPro" id="IPR017853">
    <property type="entry name" value="GH"/>
</dbReference>
<dbReference type="InterPro" id="IPR013529">
    <property type="entry name" value="Glyco_hydro_42_N"/>
</dbReference>
<accession>A0A1F5YFV4</accession>
<comment type="caution">
    <text evidence="6">The sequence shown here is derived from an EMBL/GenBank/DDBJ whole genome shotgun (WGS) entry which is preliminary data.</text>
</comment>
<dbReference type="GO" id="GO:0009341">
    <property type="term" value="C:beta-galactosidase complex"/>
    <property type="evidence" value="ECO:0007669"/>
    <property type="project" value="InterPro"/>
</dbReference>
<organism evidence="6 7">
    <name type="scientific">Candidatus Glassbacteria bacterium GWA2_58_10</name>
    <dbReference type="NCBI Taxonomy" id="1817865"/>
    <lineage>
        <taxon>Bacteria</taxon>
        <taxon>Candidatus Glassiibacteriota</taxon>
    </lineage>
</organism>
<evidence type="ECO:0000259" key="4">
    <source>
        <dbReference type="Pfam" id="PF02449"/>
    </source>
</evidence>
<dbReference type="EMBL" id="MFIV01000046">
    <property type="protein sequence ID" value="OGF99068.1"/>
    <property type="molecule type" value="Genomic_DNA"/>
</dbReference>
<evidence type="ECO:0008006" key="8">
    <source>
        <dbReference type="Google" id="ProtNLM"/>
    </source>
</evidence>
<dbReference type="Gene3D" id="3.20.20.80">
    <property type="entry name" value="Glycosidases"/>
    <property type="match status" value="1"/>
</dbReference>
<feature type="chain" id="PRO_5009522435" description="DUF4832 domain-containing protein" evidence="3">
    <location>
        <begin position="25"/>
        <end position="519"/>
    </location>
</feature>
<dbReference type="GO" id="GO:0004565">
    <property type="term" value="F:beta-galactosidase activity"/>
    <property type="evidence" value="ECO:0007669"/>
    <property type="project" value="InterPro"/>
</dbReference>
<keyword evidence="3" id="KW-0732">Signal</keyword>
<keyword evidence="2" id="KW-0326">Glycosidase</keyword>
<dbReference type="Pfam" id="PF02449">
    <property type="entry name" value="Glyco_hydro_42"/>
    <property type="match status" value="1"/>
</dbReference>
<gene>
    <name evidence="6" type="ORF">A2Z86_00760</name>
</gene>
<evidence type="ECO:0000256" key="1">
    <source>
        <dbReference type="ARBA" id="ARBA00022801"/>
    </source>
</evidence>
<evidence type="ECO:0000313" key="7">
    <source>
        <dbReference type="Proteomes" id="UP000176992"/>
    </source>
</evidence>